<accession>A0A814IJ88</accession>
<feature type="domain" description="MULE transposase" evidence="1">
    <location>
        <begin position="162"/>
        <end position="253"/>
    </location>
</feature>
<dbReference type="AlphaFoldDB" id="A0A814IJ88"/>
<keyword evidence="3" id="KW-1185">Reference proteome</keyword>
<protein>
    <recommendedName>
        <fullName evidence="1">MULE transposase domain-containing protein</fullName>
    </recommendedName>
</protein>
<dbReference type="Pfam" id="PF10551">
    <property type="entry name" value="MULE"/>
    <property type="match status" value="1"/>
</dbReference>
<reference evidence="2" key="1">
    <citation type="submission" date="2021-02" db="EMBL/GenBank/DDBJ databases">
        <authorList>
            <person name="Nowell W R."/>
        </authorList>
    </citation>
    <scope>NUCLEOTIDE SEQUENCE</scope>
    <source>
        <strain evidence="2">Ploen Becks lab</strain>
    </source>
</reference>
<name>A0A814IJ88_9BILA</name>
<dbReference type="InterPro" id="IPR018289">
    <property type="entry name" value="MULE_transposase_dom"/>
</dbReference>
<dbReference type="PANTHER" id="PTHR47160:SF10">
    <property type="entry name" value="MULE TRANSPOSASE DOMAIN-CONTAINING PROTEIN"/>
    <property type="match status" value="1"/>
</dbReference>
<evidence type="ECO:0000259" key="1">
    <source>
        <dbReference type="Pfam" id="PF10551"/>
    </source>
</evidence>
<dbReference type="EMBL" id="CAJNOC010004513">
    <property type="protein sequence ID" value="CAF1024296.1"/>
    <property type="molecule type" value="Genomic_DNA"/>
</dbReference>
<dbReference type="OrthoDB" id="7697804at2759"/>
<organism evidence="2 3">
    <name type="scientific">Brachionus calyciflorus</name>
    <dbReference type="NCBI Taxonomy" id="104777"/>
    <lineage>
        <taxon>Eukaryota</taxon>
        <taxon>Metazoa</taxon>
        <taxon>Spiralia</taxon>
        <taxon>Gnathifera</taxon>
        <taxon>Rotifera</taxon>
        <taxon>Eurotatoria</taxon>
        <taxon>Monogononta</taxon>
        <taxon>Pseudotrocha</taxon>
        <taxon>Ploima</taxon>
        <taxon>Brachionidae</taxon>
        <taxon>Brachionus</taxon>
    </lineage>
</organism>
<dbReference type="PANTHER" id="PTHR47160">
    <property type="entry name" value="PUTATIVE-RELATED"/>
    <property type="match status" value="1"/>
</dbReference>
<sequence>SWLLVDEKKYEYKNGYKSTNGKITWRCYNTEFPNCPGSVYTFGYKLPIYHNKDHEHQATIKTDVKAVKAKIKNLASEQPDSTYLPTYNSSRQLCRNSRINPYEKYDSPSDLDFILHEDFKSTYKNENFIFFDSFGLDTDNSNRMMIFTTDKNLQLLNENRRWLCDGTFDAAPSLFKQLFTVHILKNGKNLPLVYGLFVNKQQATYTKFFELLKEKLNNDPLSLSCDYELAIINSIEEIFPECEIHGCFFHLKKSIWRNVQDCGLVTDYTTNEEIRMYCKMLACLAFVPIDDVIIAFESLKKVVTNSSLQKLYTYFEKFYIGPMTRDRYPKRKTPQFQIEQWNCHDRTLQGLPRTNNNLEGWHHALQSNIKSHPHLLCLIDSLKLEQSNTENLYIQLSTGLVNKRKAGYIILEEKLNQAILNYSNSDKMSYLKHLSFMIEFK</sequence>
<comment type="caution">
    <text evidence="2">The sequence shown here is derived from an EMBL/GenBank/DDBJ whole genome shotgun (WGS) entry which is preliminary data.</text>
</comment>
<proteinExistence type="predicted"/>
<evidence type="ECO:0000313" key="3">
    <source>
        <dbReference type="Proteomes" id="UP000663879"/>
    </source>
</evidence>
<evidence type="ECO:0000313" key="2">
    <source>
        <dbReference type="EMBL" id="CAF1024296.1"/>
    </source>
</evidence>
<gene>
    <name evidence="2" type="ORF">OXX778_LOCUS17537</name>
</gene>
<feature type="non-terminal residue" evidence="2">
    <location>
        <position position="1"/>
    </location>
</feature>
<dbReference type="Proteomes" id="UP000663879">
    <property type="component" value="Unassembled WGS sequence"/>
</dbReference>